<name>A0A0H4PBD9_9BACT</name>
<dbReference type="EMBL" id="CP012040">
    <property type="protein sequence ID" value="AKP51766.1"/>
    <property type="molecule type" value="Genomic_DNA"/>
</dbReference>
<protein>
    <recommendedName>
        <fullName evidence="5">DUF2520 domain-containing protein</fullName>
    </recommendedName>
</protein>
<dbReference type="PANTHER" id="PTHR40459:SF1">
    <property type="entry name" value="CONSERVED HYPOTHETICAL ALANINE AND LEUCINE RICH PROTEIN"/>
    <property type="match status" value="1"/>
</dbReference>
<dbReference type="Pfam" id="PF03807">
    <property type="entry name" value="F420_oxidored"/>
    <property type="match status" value="1"/>
</dbReference>
<dbReference type="Gene3D" id="1.10.1040.20">
    <property type="entry name" value="ProC-like, C-terminal domain"/>
    <property type="match status" value="1"/>
</dbReference>
<gene>
    <name evidence="3" type="ORF">CA2015_2350</name>
</gene>
<dbReference type="KEGG" id="camu:CA2015_2350"/>
<dbReference type="AlphaFoldDB" id="A0A0H4PBD9"/>
<keyword evidence="4" id="KW-1185">Reference proteome</keyword>
<evidence type="ECO:0008006" key="5">
    <source>
        <dbReference type="Google" id="ProtNLM"/>
    </source>
</evidence>
<dbReference type="InterPro" id="IPR036291">
    <property type="entry name" value="NAD(P)-bd_dom_sf"/>
</dbReference>
<dbReference type="InterPro" id="IPR018931">
    <property type="entry name" value="DUF2520"/>
</dbReference>
<dbReference type="SUPFAM" id="SSF48179">
    <property type="entry name" value="6-phosphogluconate dehydrogenase C-terminal domain-like"/>
    <property type="match status" value="1"/>
</dbReference>
<dbReference type="Gene3D" id="3.40.50.720">
    <property type="entry name" value="NAD(P)-binding Rossmann-like Domain"/>
    <property type="match status" value="1"/>
</dbReference>
<accession>A0A0H4PBD9</accession>
<organism evidence="3 4">
    <name type="scientific">Cyclobacterium amurskyense</name>
    <dbReference type="NCBI Taxonomy" id="320787"/>
    <lineage>
        <taxon>Bacteria</taxon>
        <taxon>Pseudomonadati</taxon>
        <taxon>Bacteroidota</taxon>
        <taxon>Cytophagia</taxon>
        <taxon>Cytophagales</taxon>
        <taxon>Cyclobacteriaceae</taxon>
        <taxon>Cyclobacterium</taxon>
    </lineage>
</organism>
<dbReference type="SUPFAM" id="SSF51735">
    <property type="entry name" value="NAD(P)-binding Rossmann-fold domains"/>
    <property type="match status" value="1"/>
</dbReference>
<evidence type="ECO:0000259" key="1">
    <source>
        <dbReference type="Pfam" id="PF03807"/>
    </source>
</evidence>
<dbReference type="InterPro" id="IPR008927">
    <property type="entry name" value="6-PGluconate_DH-like_C_sf"/>
</dbReference>
<dbReference type="InterPro" id="IPR028939">
    <property type="entry name" value="P5C_Rdtase_cat_N"/>
</dbReference>
<dbReference type="PANTHER" id="PTHR40459">
    <property type="entry name" value="CONSERVED HYPOTHETICAL ALANINE AND LEUCINE RICH PROTEIN"/>
    <property type="match status" value="1"/>
</dbReference>
<evidence type="ECO:0000313" key="3">
    <source>
        <dbReference type="EMBL" id="AKP51766.1"/>
    </source>
</evidence>
<dbReference type="Proteomes" id="UP000036520">
    <property type="component" value="Chromosome"/>
</dbReference>
<feature type="domain" description="Pyrroline-5-carboxylate reductase catalytic N-terminal" evidence="1">
    <location>
        <begin position="6"/>
        <end position="92"/>
    </location>
</feature>
<evidence type="ECO:0000259" key="2">
    <source>
        <dbReference type="Pfam" id="PF10728"/>
    </source>
</evidence>
<evidence type="ECO:0000313" key="4">
    <source>
        <dbReference type="Proteomes" id="UP000036520"/>
    </source>
</evidence>
<feature type="domain" description="DUF2520" evidence="2">
    <location>
        <begin position="131"/>
        <end position="255"/>
    </location>
</feature>
<reference evidence="3 4" key="1">
    <citation type="submission" date="2015-07" db="EMBL/GenBank/DDBJ databases">
        <authorList>
            <person name="Kim K.M."/>
        </authorList>
    </citation>
    <scope>NUCLEOTIDE SEQUENCE [LARGE SCALE GENOMIC DNA]</scope>
    <source>
        <strain evidence="3 4">KCTC 12363</strain>
    </source>
</reference>
<dbReference type="InterPro" id="IPR037108">
    <property type="entry name" value="TM1727-like_C_sf"/>
</dbReference>
<dbReference type="STRING" id="320787.CA2015_2350"/>
<proteinExistence type="predicted"/>
<dbReference type="Pfam" id="PF10728">
    <property type="entry name" value="DUF2520"/>
    <property type="match status" value="1"/>
</dbReference>
<sequence>MNMKLTIAIIGTGNVAWHLSSALENAGHEILEVYGRDIEKAQQLSSRLYATEAQDHLDFTESKANLFIIAVSDQAIAPIAEAILLPEQSILVHTSGTMTLDVLSYSSADYTGILYPLQGFTKSRDLSFEEVPFLLEAEDKGTLKTLKKLCKSLKSPSYEIKSRDRRSIHVAAVFAANFTNHMVYLAESIMHRQGLDFNILKPLIIEQMNKTLQLGPSEAQTGPAIREDINTLENHHDYLSYNEQLAEIYRNISQDIMDTQKP</sequence>